<dbReference type="PANTHER" id="PTHR47893">
    <property type="entry name" value="REGULATORY PROTEIN PCHR"/>
    <property type="match status" value="1"/>
</dbReference>
<dbReference type="HOGENOM" id="CLU_052345_0_0_9"/>
<evidence type="ECO:0000313" key="4">
    <source>
        <dbReference type="EMBL" id="ADY55648.1"/>
    </source>
</evidence>
<dbReference type="Gene3D" id="1.10.10.60">
    <property type="entry name" value="Homeodomain-like"/>
    <property type="match status" value="1"/>
</dbReference>
<reference evidence="5" key="2">
    <citation type="submission" date="2011-02" db="EMBL/GenBank/DDBJ databases">
        <title>The complete genome of Syntrophobotulus glycolicus DSM 8271.</title>
        <authorList>
            <person name="Lucas S."/>
            <person name="Copeland A."/>
            <person name="Lapidus A."/>
            <person name="Bruce D."/>
            <person name="Goodwin L."/>
            <person name="Pitluck S."/>
            <person name="Kyrpides N."/>
            <person name="Mavromatis K."/>
            <person name="Pagani I."/>
            <person name="Ivanova N."/>
            <person name="Mikhailova N."/>
            <person name="Chertkov O."/>
            <person name="Held B."/>
            <person name="Detter J.C."/>
            <person name="Tapia R."/>
            <person name="Han C."/>
            <person name="Land M."/>
            <person name="Hauser L."/>
            <person name="Markowitz V."/>
            <person name="Cheng J.-F."/>
            <person name="Hugenholtz P."/>
            <person name="Woyke T."/>
            <person name="Wu D."/>
            <person name="Spring S."/>
            <person name="Schroeder M."/>
            <person name="Brambilla E."/>
            <person name="Klenk H.-P."/>
            <person name="Eisen J.A."/>
        </authorList>
    </citation>
    <scope>NUCLEOTIDE SEQUENCE [LARGE SCALE GENOMIC DNA]</scope>
    <source>
        <strain evidence="5">DSM 8271 / FlGlyR</strain>
    </source>
</reference>
<proteinExistence type="predicted"/>
<dbReference type="PROSITE" id="PS01124">
    <property type="entry name" value="HTH_ARAC_FAMILY_2"/>
    <property type="match status" value="1"/>
</dbReference>
<dbReference type="SUPFAM" id="SSF46689">
    <property type="entry name" value="Homeodomain-like"/>
    <property type="match status" value="1"/>
</dbReference>
<evidence type="ECO:0000313" key="5">
    <source>
        <dbReference type="Proteomes" id="UP000007488"/>
    </source>
</evidence>
<evidence type="ECO:0000259" key="3">
    <source>
        <dbReference type="PROSITE" id="PS01124"/>
    </source>
</evidence>
<protein>
    <submittedName>
        <fullName evidence="4">Transcriptional regulator, AraC family</fullName>
    </submittedName>
</protein>
<keyword evidence="5" id="KW-1185">Reference proteome</keyword>
<keyword evidence="1" id="KW-0805">Transcription regulation</keyword>
<dbReference type="PANTHER" id="PTHR47893:SF1">
    <property type="entry name" value="REGULATORY PROTEIN PCHR"/>
    <property type="match status" value="1"/>
</dbReference>
<dbReference type="RefSeq" id="WP_013624518.1">
    <property type="nucleotide sequence ID" value="NC_015172.1"/>
</dbReference>
<reference evidence="4 5" key="1">
    <citation type="journal article" date="2011" name="Stand. Genomic Sci.">
        <title>Complete genome sequence of Syntrophobotulus glycolicus type strain (FlGlyR).</title>
        <authorList>
            <person name="Han C."/>
            <person name="Mwirichia R."/>
            <person name="Chertkov O."/>
            <person name="Held B."/>
            <person name="Lapidus A."/>
            <person name="Nolan M."/>
            <person name="Lucas S."/>
            <person name="Hammon N."/>
            <person name="Deshpande S."/>
            <person name="Cheng J.F."/>
            <person name="Tapia R."/>
            <person name="Goodwin L."/>
            <person name="Pitluck S."/>
            <person name="Huntemann M."/>
            <person name="Liolios K."/>
            <person name="Ivanova N."/>
            <person name="Pagani I."/>
            <person name="Mavromatis K."/>
            <person name="Ovchinikova G."/>
            <person name="Pati A."/>
            <person name="Chen A."/>
            <person name="Palaniappan K."/>
            <person name="Land M."/>
            <person name="Hauser L."/>
            <person name="Brambilla E.M."/>
            <person name="Rohde M."/>
            <person name="Spring S."/>
            <person name="Sikorski J."/>
            <person name="Goker M."/>
            <person name="Woyke T."/>
            <person name="Bristow J."/>
            <person name="Eisen J.A."/>
            <person name="Markowitz V."/>
            <person name="Hugenholtz P."/>
            <person name="Kyrpides N.C."/>
            <person name="Klenk H.P."/>
            <person name="Detter J.C."/>
        </authorList>
    </citation>
    <scope>NUCLEOTIDE SEQUENCE [LARGE SCALE GENOMIC DNA]</scope>
    <source>
        <strain evidence="5">DSM 8271 / FlGlyR</strain>
    </source>
</reference>
<dbReference type="Proteomes" id="UP000007488">
    <property type="component" value="Chromosome"/>
</dbReference>
<feature type="domain" description="HTH araC/xylS-type" evidence="3">
    <location>
        <begin position="216"/>
        <end position="314"/>
    </location>
</feature>
<dbReference type="KEGG" id="sgy:Sgly_1343"/>
<dbReference type="EMBL" id="CP002547">
    <property type="protein sequence ID" value="ADY55648.1"/>
    <property type="molecule type" value="Genomic_DNA"/>
</dbReference>
<dbReference type="SMART" id="SM00342">
    <property type="entry name" value="HTH_ARAC"/>
    <property type="match status" value="1"/>
</dbReference>
<accession>F0SVU2</accession>
<dbReference type="GO" id="GO:0003700">
    <property type="term" value="F:DNA-binding transcription factor activity"/>
    <property type="evidence" value="ECO:0007669"/>
    <property type="project" value="InterPro"/>
</dbReference>
<dbReference type="InterPro" id="IPR018060">
    <property type="entry name" value="HTH_AraC"/>
</dbReference>
<dbReference type="STRING" id="645991.Sgly_1343"/>
<evidence type="ECO:0000256" key="1">
    <source>
        <dbReference type="ARBA" id="ARBA00023015"/>
    </source>
</evidence>
<dbReference type="InterPro" id="IPR009057">
    <property type="entry name" value="Homeodomain-like_sf"/>
</dbReference>
<dbReference type="Pfam" id="PF12833">
    <property type="entry name" value="HTH_18"/>
    <property type="match status" value="1"/>
</dbReference>
<dbReference type="InterPro" id="IPR053142">
    <property type="entry name" value="PchR_regulatory_protein"/>
</dbReference>
<sequence length="326" mass="37389">MTKDMINMGSNVEVITGSDNTAVMQARSASGMGTMTLNEVLPGIQIINSDFHMREIKSEFVSKAEVFCVDHCREGRIEQEIKPGVFRYAEAGDLRIDNRTRHNTDFYFPLSHYHGISVGFEPAAADASLRKLFADFPVSITRLRQKFCSVSDCFFIRGEADIEHIFSELYNVPQNVKRHYLIIKILELLLYLGGLETENGSAQRPYFYKSQTEKVKAIHVLLSEDLRLRYTLDELTQRFNMPLTRMKNCFKAVYGKSIYSHLRSLRMNRAATLLRTTTMSISKIAGEVGYDSPSKFSSAFKDEMHILPLEYRNTREDDDWESKIKG</sequence>
<gene>
    <name evidence="4" type="ordered locus">Sgly_1343</name>
</gene>
<dbReference type="eggNOG" id="COG4977">
    <property type="taxonomic scope" value="Bacteria"/>
</dbReference>
<keyword evidence="2" id="KW-0804">Transcription</keyword>
<dbReference type="GO" id="GO:0043565">
    <property type="term" value="F:sequence-specific DNA binding"/>
    <property type="evidence" value="ECO:0007669"/>
    <property type="project" value="InterPro"/>
</dbReference>
<dbReference type="OrthoDB" id="324626at2"/>
<dbReference type="AlphaFoldDB" id="F0SVU2"/>
<organism evidence="4 5">
    <name type="scientific">Syntrophobotulus glycolicus (strain DSM 8271 / FlGlyR)</name>
    <dbReference type="NCBI Taxonomy" id="645991"/>
    <lineage>
        <taxon>Bacteria</taxon>
        <taxon>Bacillati</taxon>
        <taxon>Bacillota</taxon>
        <taxon>Clostridia</taxon>
        <taxon>Eubacteriales</taxon>
        <taxon>Desulfitobacteriaceae</taxon>
        <taxon>Syntrophobotulus</taxon>
    </lineage>
</organism>
<evidence type="ECO:0000256" key="2">
    <source>
        <dbReference type="ARBA" id="ARBA00023163"/>
    </source>
</evidence>
<name>F0SVU2_SYNGF</name>